<dbReference type="Pfam" id="PF11738">
    <property type="entry name" value="DUF3298"/>
    <property type="match status" value="1"/>
</dbReference>
<feature type="domain" description="DUF3298" evidence="2">
    <location>
        <begin position="180"/>
        <end position="214"/>
    </location>
</feature>
<keyword evidence="1" id="KW-0732">Signal</keyword>
<reference evidence="3" key="2">
    <citation type="submission" date="2021-09" db="EMBL/GenBank/DDBJ databases">
        <authorList>
            <person name="Gilroy R."/>
        </authorList>
    </citation>
    <scope>NUCLEOTIDE SEQUENCE</scope>
    <source>
        <strain evidence="3">7318</strain>
    </source>
</reference>
<organism evidence="3 4">
    <name type="scientific">Megamonas hypermegale</name>
    <dbReference type="NCBI Taxonomy" id="158847"/>
    <lineage>
        <taxon>Bacteria</taxon>
        <taxon>Bacillati</taxon>
        <taxon>Bacillota</taxon>
        <taxon>Negativicutes</taxon>
        <taxon>Selenomonadales</taxon>
        <taxon>Selenomonadaceae</taxon>
        <taxon>Megamonas</taxon>
    </lineage>
</organism>
<dbReference type="EMBL" id="DYVR01000015">
    <property type="protein sequence ID" value="HJF84145.1"/>
    <property type="molecule type" value="Genomic_DNA"/>
</dbReference>
<accession>A0A921HMV9</accession>
<sequence>MKLKRIFANLAVMMLLLVGVAGAQEQTQGYAVQENQIKTEFVEGKYPTVDADNVLIKSRINSQIEKIVNKYIDYTAKQNKDGYPVTGFVSYDIRANNANFFSLTIDCSSMPKGAAHPNTYTYGLTFDNEGNVISFNQFIKENQVSGKDKDLYTVSNLTKEVMAQVGDRLYNSDIIPLDITAFPEEFYIDDDGNLHVLFQRYEIAPYAAGLIDVILK</sequence>
<dbReference type="Gene3D" id="3.30.565.40">
    <property type="entry name" value="Fervidobacterium nodosum Rt17-B1 like"/>
    <property type="match status" value="1"/>
</dbReference>
<dbReference type="RefSeq" id="WP_289548546.1">
    <property type="nucleotide sequence ID" value="NZ_CALXYC010000015.1"/>
</dbReference>
<dbReference type="InterPro" id="IPR021729">
    <property type="entry name" value="DUF3298"/>
</dbReference>
<feature type="signal peptide" evidence="1">
    <location>
        <begin position="1"/>
        <end position="23"/>
    </location>
</feature>
<evidence type="ECO:0000259" key="2">
    <source>
        <dbReference type="Pfam" id="PF11738"/>
    </source>
</evidence>
<comment type="caution">
    <text evidence="3">The sequence shown here is derived from an EMBL/GenBank/DDBJ whole genome shotgun (WGS) entry which is preliminary data.</text>
</comment>
<reference evidence="3" key="1">
    <citation type="journal article" date="2021" name="PeerJ">
        <title>Extensive microbial diversity within the chicken gut microbiome revealed by metagenomics and culture.</title>
        <authorList>
            <person name="Gilroy R."/>
            <person name="Ravi A."/>
            <person name="Getino M."/>
            <person name="Pursley I."/>
            <person name="Horton D.L."/>
            <person name="Alikhan N.F."/>
            <person name="Baker D."/>
            <person name="Gharbi K."/>
            <person name="Hall N."/>
            <person name="Watson M."/>
            <person name="Adriaenssens E.M."/>
            <person name="Foster-Nyarko E."/>
            <person name="Jarju S."/>
            <person name="Secka A."/>
            <person name="Antonio M."/>
            <person name="Oren A."/>
            <person name="Chaudhuri R.R."/>
            <person name="La Ragione R."/>
            <person name="Hildebrand F."/>
            <person name="Pallen M.J."/>
        </authorList>
    </citation>
    <scope>NUCLEOTIDE SEQUENCE</scope>
    <source>
        <strain evidence="3">7318</strain>
    </source>
</reference>
<feature type="chain" id="PRO_5037506133" evidence="1">
    <location>
        <begin position="24"/>
        <end position="216"/>
    </location>
</feature>
<protein>
    <submittedName>
        <fullName evidence="3">RsiV family protein</fullName>
    </submittedName>
</protein>
<dbReference type="Proteomes" id="UP000780768">
    <property type="component" value="Unassembled WGS sequence"/>
</dbReference>
<evidence type="ECO:0000313" key="4">
    <source>
        <dbReference type="Proteomes" id="UP000780768"/>
    </source>
</evidence>
<dbReference type="Gene3D" id="3.90.640.20">
    <property type="entry name" value="Heat-shock cognate protein, ATPase"/>
    <property type="match status" value="1"/>
</dbReference>
<dbReference type="InterPro" id="IPR037126">
    <property type="entry name" value="PdaC/RsiV-like_sf"/>
</dbReference>
<proteinExistence type="predicted"/>
<evidence type="ECO:0000256" key="1">
    <source>
        <dbReference type="SAM" id="SignalP"/>
    </source>
</evidence>
<evidence type="ECO:0000313" key="3">
    <source>
        <dbReference type="EMBL" id="HJF84145.1"/>
    </source>
</evidence>
<dbReference type="AlphaFoldDB" id="A0A921HMV9"/>
<name>A0A921HMV9_9FIRM</name>
<gene>
    <name evidence="3" type="ORF">K8V65_00560</name>
</gene>